<evidence type="ECO:0000256" key="1">
    <source>
        <dbReference type="ARBA" id="ARBA00022723"/>
    </source>
</evidence>
<gene>
    <name evidence="7" type="ORF">AFUS01_LOCUS18175</name>
</gene>
<evidence type="ECO:0000256" key="3">
    <source>
        <dbReference type="ARBA" id="ARBA00022833"/>
    </source>
</evidence>
<dbReference type="Pfam" id="PF10551">
    <property type="entry name" value="MULE"/>
    <property type="match status" value="1"/>
</dbReference>
<accession>A0A8J2K4F4</accession>
<keyword evidence="3" id="KW-0862">Zinc</keyword>
<evidence type="ECO:0000256" key="5">
    <source>
        <dbReference type="SAM" id="MobiDB-lite"/>
    </source>
</evidence>
<protein>
    <recommendedName>
        <fullName evidence="6">C2H2-type domain-containing protein</fullName>
    </recommendedName>
</protein>
<dbReference type="Pfam" id="PF04500">
    <property type="entry name" value="FLYWCH"/>
    <property type="match status" value="1"/>
</dbReference>
<dbReference type="PROSITE" id="PS50157">
    <property type="entry name" value="ZINC_FINGER_C2H2_2"/>
    <property type="match status" value="1"/>
</dbReference>
<dbReference type="Pfam" id="PF00096">
    <property type="entry name" value="zf-C2H2"/>
    <property type="match status" value="1"/>
</dbReference>
<evidence type="ECO:0000313" key="8">
    <source>
        <dbReference type="Proteomes" id="UP000708208"/>
    </source>
</evidence>
<dbReference type="AlphaFoldDB" id="A0A8J2K4F4"/>
<reference evidence="7" key="1">
    <citation type="submission" date="2021-06" db="EMBL/GenBank/DDBJ databases">
        <authorList>
            <person name="Hodson N. C."/>
            <person name="Mongue J. A."/>
            <person name="Jaron S. K."/>
        </authorList>
    </citation>
    <scope>NUCLEOTIDE SEQUENCE</scope>
</reference>
<organism evidence="7 8">
    <name type="scientific">Allacma fusca</name>
    <dbReference type="NCBI Taxonomy" id="39272"/>
    <lineage>
        <taxon>Eukaryota</taxon>
        <taxon>Metazoa</taxon>
        <taxon>Ecdysozoa</taxon>
        <taxon>Arthropoda</taxon>
        <taxon>Hexapoda</taxon>
        <taxon>Collembola</taxon>
        <taxon>Symphypleona</taxon>
        <taxon>Sminthuridae</taxon>
        <taxon>Allacma</taxon>
    </lineage>
</organism>
<evidence type="ECO:0000259" key="6">
    <source>
        <dbReference type="PROSITE" id="PS50157"/>
    </source>
</evidence>
<dbReference type="PANTHER" id="PTHR47160:SF10">
    <property type="entry name" value="MULE TRANSPOSASE DOMAIN-CONTAINING PROTEIN"/>
    <property type="match status" value="1"/>
</dbReference>
<evidence type="ECO:0000256" key="4">
    <source>
        <dbReference type="PROSITE-ProRule" id="PRU00042"/>
    </source>
</evidence>
<keyword evidence="2 4" id="KW-0863">Zinc-finger</keyword>
<dbReference type="Proteomes" id="UP000708208">
    <property type="component" value="Unassembled WGS sequence"/>
</dbReference>
<feature type="domain" description="C2H2-type" evidence="6">
    <location>
        <begin position="634"/>
        <end position="661"/>
    </location>
</feature>
<keyword evidence="8" id="KW-1185">Reference proteome</keyword>
<evidence type="ECO:0000313" key="7">
    <source>
        <dbReference type="EMBL" id="CAG7729463.1"/>
    </source>
</evidence>
<dbReference type="OrthoDB" id="10029846at2759"/>
<dbReference type="EMBL" id="CAJVCH010178863">
    <property type="protein sequence ID" value="CAG7729463.1"/>
    <property type="molecule type" value="Genomic_DNA"/>
</dbReference>
<evidence type="ECO:0000256" key="2">
    <source>
        <dbReference type="ARBA" id="ARBA00022771"/>
    </source>
</evidence>
<comment type="caution">
    <text evidence="7">The sequence shown here is derived from an EMBL/GenBank/DDBJ whole genome shotgun (WGS) entry which is preliminary data.</text>
</comment>
<dbReference type="InterPro" id="IPR018289">
    <property type="entry name" value="MULE_transposase_dom"/>
</dbReference>
<dbReference type="InterPro" id="IPR013087">
    <property type="entry name" value="Znf_C2H2_type"/>
</dbReference>
<name>A0A8J2K4F4_9HEXA</name>
<proteinExistence type="predicted"/>
<dbReference type="PANTHER" id="PTHR47160">
    <property type="entry name" value="PUTATIVE-RELATED"/>
    <property type="match status" value="1"/>
</dbReference>
<dbReference type="GO" id="GO:0008270">
    <property type="term" value="F:zinc ion binding"/>
    <property type="evidence" value="ECO:0007669"/>
    <property type="project" value="UniProtKB-KW"/>
</dbReference>
<dbReference type="SMART" id="SM00355">
    <property type="entry name" value="ZnF_C2H2"/>
    <property type="match status" value="2"/>
</dbReference>
<keyword evidence="1" id="KW-0479">Metal-binding</keyword>
<sequence>MELKLVPGQRGKNHLLYEGHRYCMKKVLENTTTWEYCHRKSRHCQGKCTTTNNDVHVYVDHNHSPSIGSNESFAKVAEIKRKAVSTNDRPVNIIAETTDGVDEGVISQLPSSQCLSRMVRNTRKATGRHDILPTSLVDLVIPDGLKTTLSGDQFLLHDSGAGPHRILVFSTARDMGVLAENRDWYMDGTFKTCPFPFHQICTTHGFRMNTSLSTVFALLPNKMESSYSRLAAVLQKLQPGLAPSSIITDFEYAAINAFREAFPESEMRGCFFHFQQCLWRQIQGKRSICDRKRTSADFSLMMRHFLSLAFVLKNHMLNEGIDGIHNFVQYFEETWVGTPPRRGQWRPSRFDVAVWNTHGAVLRDQHRTNNNLEGWHTRFETMIGLHHPTLWKCIEGFIKEQNMSRVRTIQFLAGENPLLSRKTYRLLDNRQTIVNHDKCMVCRQDLNESAIQLEFVNDQDSEVAEEREVETDEEVVVVGGHVGGLPLVNRGQVARHGRRRPGHCGMAVTIVAEAVSRAEDKAGNGADVAEAVGGAEDGAGEEDRAGDGADVAEDMAGYGAVVAEAVGRAEDKAGNGADVAEAVGGAEDGAGEGAEAAVFVGAGFDVVEVEGADVGANAVLGAEVAAEVVRRDVHPCPQCGRSFHTRSARTQHMQMHEERRQFPGCPVSFANNNSLNRHRRRYGH</sequence>
<feature type="region of interest" description="Disordered" evidence="5">
    <location>
        <begin position="663"/>
        <end position="684"/>
    </location>
</feature>
<dbReference type="PROSITE" id="PS00028">
    <property type="entry name" value="ZINC_FINGER_C2H2_1"/>
    <property type="match status" value="1"/>
</dbReference>
<dbReference type="InterPro" id="IPR007588">
    <property type="entry name" value="Znf_FLYWCH"/>
</dbReference>